<protein>
    <submittedName>
        <fullName evidence="1">Uncharacterized protein</fullName>
    </submittedName>
</protein>
<name>A0A514LJL7_9BACI</name>
<proteinExistence type="predicted"/>
<organism evidence="1 2">
    <name type="scientific">Salicibibacter halophilus</name>
    <dbReference type="NCBI Taxonomy" id="2502791"/>
    <lineage>
        <taxon>Bacteria</taxon>
        <taxon>Bacillati</taxon>
        <taxon>Bacillota</taxon>
        <taxon>Bacilli</taxon>
        <taxon>Bacillales</taxon>
        <taxon>Bacillaceae</taxon>
        <taxon>Salicibibacter</taxon>
    </lineage>
</organism>
<dbReference type="KEGG" id="sale:EPH95_13445"/>
<evidence type="ECO:0000313" key="2">
    <source>
        <dbReference type="Proteomes" id="UP000319756"/>
    </source>
</evidence>
<reference evidence="2" key="1">
    <citation type="submission" date="2019-01" db="EMBL/GenBank/DDBJ databases">
        <title>Genomic analysis of Salicibibacter sp. NKC3-5.</title>
        <authorList>
            <person name="Oh Y.J."/>
        </authorList>
    </citation>
    <scope>NUCLEOTIDE SEQUENCE [LARGE SCALE GENOMIC DNA]</scope>
    <source>
        <strain evidence="2">NKC3-5</strain>
    </source>
</reference>
<accession>A0A514LJL7</accession>
<dbReference type="AlphaFoldDB" id="A0A514LJL7"/>
<gene>
    <name evidence="1" type="ORF">EPH95_13445</name>
</gene>
<sequence length="92" mass="10302">MRNAEDVVLLHGLVNRHRPFLDTLLNIWGSGHVYIIYTNDSNEGKKKVYDGNVIYTIGRNNGTAKGSVICRGVVLSPINVGLFFIEKNDKIE</sequence>
<keyword evidence="2" id="KW-1185">Reference proteome</keyword>
<dbReference type="EMBL" id="CP035485">
    <property type="protein sequence ID" value="QDI92060.1"/>
    <property type="molecule type" value="Genomic_DNA"/>
</dbReference>
<dbReference type="Proteomes" id="UP000319756">
    <property type="component" value="Chromosome"/>
</dbReference>
<evidence type="ECO:0000313" key="1">
    <source>
        <dbReference type="EMBL" id="QDI92060.1"/>
    </source>
</evidence>